<reference evidence="1 2" key="1">
    <citation type="submission" date="2020-04" db="EMBL/GenBank/DDBJ databases">
        <title>Paeniglutamicibacter sp. ANT13_2, a novel actinomycete isolated from sediment in Antarctica.</title>
        <authorList>
            <person name="Sakdapetsiri C."/>
            <person name="Pinyakong O."/>
        </authorList>
    </citation>
    <scope>NUCLEOTIDE SEQUENCE [LARGE SCALE GENOMIC DNA]</scope>
    <source>
        <strain evidence="1 2">ANT13_2</strain>
    </source>
</reference>
<sequence>MIGDGTDPAQRGRLNIDVKVIQRIAAKAAARHPHVGASSGGLLGIGEKRDFGALPPVEVNLAGNIASVKLKVGIRFPADLRNITAEIRYGIINDLQRFTGVTAAPVDIDIQWLENAPAARRIL</sequence>
<protein>
    <submittedName>
        <fullName evidence="1">Asp23/Gls24 family envelope stress response protein</fullName>
    </submittedName>
</protein>
<dbReference type="Proteomes" id="UP000746595">
    <property type="component" value="Unassembled WGS sequence"/>
</dbReference>
<accession>A0ABX1FZZ8</accession>
<comment type="caution">
    <text evidence="1">The sequence shown here is derived from an EMBL/GenBank/DDBJ whole genome shotgun (WGS) entry which is preliminary data.</text>
</comment>
<gene>
    <name evidence="1" type="ORF">HED64_02295</name>
</gene>
<organism evidence="1 2">
    <name type="scientific">Paeniglutamicibacter terrestris</name>
    <dbReference type="NCBI Taxonomy" id="2723403"/>
    <lineage>
        <taxon>Bacteria</taxon>
        <taxon>Bacillati</taxon>
        <taxon>Actinomycetota</taxon>
        <taxon>Actinomycetes</taxon>
        <taxon>Micrococcales</taxon>
        <taxon>Micrococcaceae</taxon>
        <taxon>Paeniglutamicibacter</taxon>
    </lineage>
</organism>
<evidence type="ECO:0000313" key="1">
    <source>
        <dbReference type="EMBL" id="NKG19537.1"/>
    </source>
</evidence>
<name>A0ABX1FZZ8_9MICC</name>
<dbReference type="RefSeq" id="WP_168150474.1">
    <property type="nucleotide sequence ID" value="NZ_JAAWVT010000001.1"/>
</dbReference>
<keyword evidence="2" id="KW-1185">Reference proteome</keyword>
<evidence type="ECO:0000313" key="2">
    <source>
        <dbReference type="Proteomes" id="UP000746595"/>
    </source>
</evidence>
<proteinExistence type="predicted"/>
<dbReference type="EMBL" id="JAAWVT010000001">
    <property type="protein sequence ID" value="NKG19537.1"/>
    <property type="molecule type" value="Genomic_DNA"/>
</dbReference>